<keyword evidence="1" id="KW-0813">Transport</keyword>
<dbReference type="PANTHER" id="PTHR42939:SF1">
    <property type="entry name" value="ABC TRANSPORTER ATP-BINDING PROTEIN ALBC-RELATED"/>
    <property type="match status" value="1"/>
</dbReference>
<proteinExistence type="predicted"/>
<dbReference type="SMART" id="SM00382">
    <property type="entry name" value="AAA"/>
    <property type="match status" value="1"/>
</dbReference>
<dbReference type="AlphaFoldDB" id="A0A1Q9JH11"/>
<accession>A0A1Q9JH11</accession>
<feature type="domain" description="ABC transporter" evidence="4">
    <location>
        <begin position="2"/>
        <end position="227"/>
    </location>
</feature>
<gene>
    <name evidence="5" type="ORF">BHK98_04675</name>
</gene>
<organism evidence="5 6">
    <name type="scientific">Hornefia porci</name>
    <dbReference type="NCBI Taxonomy" id="2652292"/>
    <lineage>
        <taxon>Bacteria</taxon>
        <taxon>Bacillati</taxon>
        <taxon>Bacillota</taxon>
        <taxon>Clostridia</taxon>
        <taxon>Peptostreptococcales</taxon>
        <taxon>Anaerovoracaceae</taxon>
        <taxon>Hornefia</taxon>
    </lineage>
</organism>
<dbReference type="OrthoDB" id="9804819at2"/>
<protein>
    <submittedName>
        <fullName evidence="5">ABC transporter</fullName>
    </submittedName>
</protein>
<dbReference type="GO" id="GO:0016887">
    <property type="term" value="F:ATP hydrolysis activity"/>
    <property type="evidence" value="ECO:0007669"/>
    <property type="project" value="InterPro"/>
</dbReference>
<dbReference type="InterPro" id="IPR027417">
    <property type="entry name" value="P-loop_NTPase"/>
</dbReference>
<dbReference type="PROSITE" id="PS50893">
    <property type="entry name" value="ABC_TRANSPORTER_2"/>
    <property type="match status" value="1"/>
</dbReference>
<keyword evidence="6" id="KW-1185">Reference proteome</keyword>
<evidence type="ECO:0000256" key="1">
    <source>
        <dbReference type="ARBA" id="ARBA00022448"/>
    </source>
</evidence>
<comment type="caution">
    <text evidence="5">The sequence shown here is derived from an EMBL/GenBank/DDBJ whole genome shotgun (WGS) entry which is preliminary data.</text>
</comment>
<dbReference type="InterPro" id="IPR003439">
    <property type="entry name" value="ABC_transporter-like_ATP-bd"/>
</dbReference>
<dbReference type="Gene3D" id="3.40.50.300">
    <property type="entry name" value="P-loop containing nucleotide triphosphate hydrolases"/>
    <property type="match status" value="1"/>
</dbReference>
<dbReference type="CDD" id="cd03230">
    <property type="entry name" value="ABC_DR_subfamily_A"/>
    <property type="match status" value="1"/>
</dbReference>
<dbReference type="InterPro" id="IPR003593">
    <property type="entry name" value="AAA+_ATPase"/>
</dbReference>
<keyword evidence="2" id="KW-0547">Nucleotide-binding</keyword>
<evidence type="ECO:0000313" key="5">
    <source>
        <dbReference type="EMBL" id="OLR55417.1"/>
    </source>
</evidence>
<sequence>MIETRGLTKKYDGFQALSGLDMTVPSGSIYGLIGVNGAGKTTVLRHLAGVLRQDAGEILFDGEDVWENAAVKQHIGLVPDDLFFPNGYNLTGMKKIFAGSYAAWDERRFHEMTQAFRLSETARLRSFSKGMKKQAMFCLVMSTMPKYLLLDEPIDGLDPIVRKLVWKYIVDDVADREMSVLVSSHNLREMEGICDHIGILSAGRMKLEREMDSLRGDLHKVQVAFGADAPEDPFAGLNVLHHEKRGSVELLLISAPGEEIESRLRVHDPLIFDILPLSLEEIFIYELGGDDDEISSLIF</sequence>
<name>A0A1Q9JH11_9FIRM</name>
<dbReference type="SUPFAM" id="SSF52540">
    <property type="entry name" value="P-loop containing nucleoside triphosphate hydrolases"/>
    <property type="match status" value="1"/>
</dbReference>
<evidence type="ECO:0000256" key="2">
    <source>
        <dbReference type="ARBA" id="ARBA00022741"/>
    </source>
</evidence>
<dbReference type="STRING" id="1261640.BHK98_04675"/>
<dbReference type="EMBL" id="MJIE01000001">
    <property type="protein sequence ID" value="OLR55417.1"/>
    <property type="molecule type" value="Genomic_DNA"/>
</dbReference>
<dbReference type="InterPro" id="IPR051782">
    <property type="entry name" value="ABC_Transporter_VariousFunc"/>
</dbReference>
<keyword evidence="3" id="KW-0067">ATP-binding</keyword>
<evidence type="ECO:0000313" key="6">
    <source>
        <dbReference type="Proteomes" id="UP000187404"/>
    </source>
</evidence>
<evidence type="ECO:0000256" key="3">
    <source>
        <dbReference type="ARBA" id="ARBA00022840"/>
    </source>
</evidence>
<dbReference type="Proteomes" id="UP000187404">
    <property type="component" value="Unassembled WGS sequence"/>
</dbReference>
<dbReference type="RefSeq" id="WP_075712412.1">
    <property type="nucleotide sequence ID" value="NZ_MJIE01000001.1"/>
</dbReference>
<evidence type="ECO:0000259" key="4">
    <source>
        <dbReference type="PROSITE" id="PS50893"/>
    </source>
</evidence>
<dbReference type="GO" id="GO:0005524">
    <property type="term" value="F:ATP binding"/>
    <property type="evidence" value="ECO:0007669"/>
    <property type="project" value="UniProtKB-KW"/>
</dbReference>
<dbReference type="PANTHER" id="PTHR42939">
    <property type="entry name" value="ABC TRANSPORTER ATP-BINDING PROTEIN ALBC-RELATED"/>
    <property type="match status" value="1"/>
</dbReference>
<dbReference type="Pfam" id="PF00005">
    <property type="entry name" value="ABC_tran"/>
    <property type="match status" value="1"/>
</dbReference>
<reference evidence="5 6" key="1">
    <citation type="journal article" date="2016" name="Appl. Environ. Microbiol.">
        <title>Function and Phylogeny of Bacterial Butyryl Coenzyme A:Acetate Transferases and Their Diversity in the Proximal Colon of Swine.</title>
        <authorList>
            <person name="Trachsel J."/>
            <person name="Bayles D.O."/>
            <person name="Looft T."/>
            <person name="Levine U.Y."/>
            <person name="Allen H.K."/>
        </authorList>
    </citation>
    <scope>NUCLEOTIDE SEQUENCE [LARGE SCALE GENOMIC DNA]</scope>
    <source>
        <strain evidence="5 6">68-3-10</strain>
    </source>
</reference>